<evidence type="ECO:0000313" key="10">
    <source>
        <dbReference type="Proteomes" id="UP000291758"/>
    </source>
</evidence>
<dbReference type="OrthoDB" id="9770347at2"/>
<gene>
    <name evidence="9" type="ORF">ET495_12865</name>
</gene>
<dbReference type="GO" id="GO:0005886">
    <property type="term" value="C:plasma membrane"/>
    <property type="evidence" value="ECO:0007669"/>
    <property type="project" value="UniProtKB-SubCell"/>
</dbReference>
<keyword evidence="3" id="KW-1003">Cell membrane</keyword>
<dbReference type="EMBL" id="CP035495">
    <property type="protein sequence ID" value="QAY63970.1"/>
    <property type="molecule type" value="Genomic_DNA"/>
</dbReference>
<dbReference type="PANTHER" id="PTHR30250">
    <property type="entry name" value="PST FAMILY PREDICTED COLANIC ACID TRANSPORTER"/>
    <property type="match status" value="1"/>
</dbReference>
<evidence type="ECO:0000313" key="9">
    <source>
        <dbReference type="EMBL" id="QAY63970.1"/>
    </source>
</evidence>
<dbReference type="InterPro" id="IPR050833">
    <property type="entry name" value="Poly_Biosynth_Transport"/>
</dbReference>
<feature type="transmembrane region" description="Helical" evidence="8">
    <location>
        <begin position="42"/>
        <end position="64"/>
    </location>
</feature>
<dbReference type="AlphaFoldDB" id="A0A4P6EM97"/>
<feature type="transmembrane region" description="Helical" evidence="8">
    <location>
        <begin position="329"/>
        <end position="355"/>
    </location>
</feature>
<dbReference type="Pfam" id="PF13440">
    <property type="entry name" value="Polysacc_synt_3"/>
    <property type="match status" value="1"/>
</dbReference>
<feature type="transmembrane region" description="Helical" evidence="8">
    <location>
        <begin position="290"/>
        <end position="309"/>
    </location>
</feature>
<evidence type="ECO:0000256" key="4">
    <source>
        <dbReference type="ARBA" id="ARBA00022692"/>
    </source>
</evidence>
<dbReference type="RefSeq" id="WP_129205130.1">
    <property type="nucleotide sequence ID" value="NZ_CP035495.1"/>
</dbReference>
<evidence type="ECO:0000256" key="3">
    <source>
        <dbReference type="ARBA" id="ARBA00022475"/>
    </source>
</evidence>
<evidence type="ECO:0000256" key="5">
    <source>
        <dbReference type="ARBA" id="ARBA00022989"/>
    </source>
</evidence>
<dbReference type="KEGG" id="xyl:ET495_12865"/>
<organism evidence="9 10">
    <name type="scientific">Xylanimonas allomyrinae</name>
    <dbReference type="NCBI Taxonomy" id="2509459"/>
    <lineage>
        <taxon>Bacteria</taxon>
        <taxon>Bacillati</taxon>
        <taxon>Actinomycetota</taxon>
        <taxon>Actinomycetes</taxon>
        <taxon>Micrococcales</taxon>
        <taxon>Promicromonosporaceae</taxon>
        <taxon>Xylanimonas</taxon>
    </lineage>
</organism>
<evidence type="ECO:0000256" key="1">
    <source>
        <dbReference type="ARBA" id="ARBA00004651"/>
    </source>
</evidence>
<feature type="transmembrane region" description="Helical" evidence="8">
    <location>
        <begin position="421"/>
        <end position="439"/>
    </location>
</feature>
<keyword evidence="6 8" id="KW-0472">Membrane</keyword>
<comment type="subcellular location">
    <subcellularLocation>
        <location evidence="1">Cell membrane</location>
        <topology evidence="1">Multi-pass membrane protein</topology>
    </subcellularLocation>
</comment>
<comment type="similarity">
    <text evidence="2">Belongs to the polysaccharide synthase family.</text>
</comment>
<keyword evidence="4 8" id="KW-0812">Transmembrane</keyword>
<keyword evidence="10" id="KW-1185">Reference proteome</keyword>
<sequence length="584" mass="60518">MTATQPRGGLAHTASRGVAVTMGGLWSRSLVQLASTVVLARLLLPADFGLVAMIMAIVGVADLLRDFGMTGAIVQARELSDRTWSGVLWFSAGLGLLLTGVVAAGAPLVATLYDEPRLTVLTLAIAPTLLLNGLAMPLQARAQRDLRFGLLARIDVTSMTAGVAGSIGAALAGWGVWSLVVLAGLGQVTRLVELWIAVRPRFGRPRVEREVLPLVGTGGSILGVQMLNYAARNLDNVIVGHQLGSAVLGQYSRAYSLFLLPLQQLTGPLGRVALPVLSALRDDGERFRRYVRSAMLVIGYAALPGYALLAGTARPLVAVALGPQWHLAATLFAILAVAGVAQAVGNVQGWLYIALGRAHRQLGYYLVTRPIVVAGFVAGIAWGGVQGLALVYGVVTCALLVPGFAYAIRGTFVRASDVVRPLLRPAALVLPCFGAAYAVSRFAGSRFAGSWFGGSWFGGGDGPAGSSSASGAVPDVVVLALALAAGIAVLAAALVLPGYRRDLARIVSFARQVRTPRPPAPEEHPPAPDGPTPGHRASNGPAPDEPASGLGAPDGPDPDRRTAGSPDRPAPDRPTPDQTVRAAS</sequence>
<feature type="transmembrane region" description="Helical" evidence="8">
    <location>
        <begin position="389"/>
        <end position="409"/>
    </location>
</feature>
<feature type="transmembrane region" description="Helical" evidence="8">
    <location>
        <begin position="84"/>
        <end position="106"/>
    </location>
</feature>
<protein>
    <recommendedName>
        <fullName evidence="11">Lipopolysaccharide biosynthesis protein</fullName>
    </recommendedName>
</protein>
<dbReference type="CDD" id="cd13127">
    <property type="entry name" value="MATE_tuaB_like"/>
    <property type="match status" value="1"/>
</dbReference>
<evidence type="ECO:0000256" key="7">
    <source>
        <dbReference type="SAM" id="MobiDB-lite"/>
    </source>
</evidence>
<name>A0A4P6EM97_9MICO</name>
<dbReference type="Proteomes" id="UP000291758">
    <property type="component" value="Chromosome"/>
</dbReference>
<dbReference type="PANTHER" id="PTHR30250:SF10">
    <property type="entry name" value="LIPOPOLYSACCHARIDE BIOSYNTHESIS PROTEIN WZXC"/>
    <property type="match status" value="1"/>
</dbReference>
<accession>A0A4P6EM97</accession>
<feature type="transmembrane region" description="Helical" evidence="8">
    <location>
        <begin position="118"/>
        <end position="138"/>
    </location>
</feature>
<reference evidence="9 10" key="1">
    <citation type="submission" date="2019-01" db="EMBL/GenBank/DDBJ databases">
        <title>Genome sequencing of strain 2JSPR-7.</title>
        <authorList>
            <person name="Heo J."/>
            <person name="Kim S.-J."/>
            <person name="Kim J.-S."/>
            <person name="Hong S.-B."/>
            <person name="Kwon S.-W."/>
        </authorList>
    </citation>
    <scope>NUCLEOTIDE SEQUENCE [LARGE SCALE GENOMIC DNA]</scope>
    <source>
        <strain evidence="9 10">2JSPR-7</strain>
    </source>
</reference>
<evidence type="ECO:0008006" key="11">
    <source>
        <dbReference type="Google" id="ProtNLM"/>
    </source>
</evidence>
<keyword evidence="5 8" id="KW-1133">Transmembrane helix</keyword>
<proteinExistence type="inferred from homology"/>
<evidence type="ECO:0000256" key="2">
    <source>
        <dbReference type="ARBA" id="ARBA00007430"/>
    </source>
</evidence>
<feature type="transmembrane region" description="Helical" evidence="8">
    <location>
        <begin position="362"/>
        <end position="383"/>
    </location>
</feature>
<evidence type="ECO:0000256" key="6">
    <source>
        <dbReference type="ARBA" id="ARBA00023136"/>
    </source>
</evidence>
<feature type="transmembrane region" description="Helical" evidence="8">
    <location>
        <begin position="476"/>
        <end position="496"/>
    </location>
</feature>
<evidence type="ECO:0000256" key="8">
    <source>
        <dbReference type="SAM" id="Phobius"/>
    </source>
</evidence>
<feature type="region of interest" description="Disordered" evidence="7">
    <location>
        <begin position="514"/>
        <end position="584"/>
    </location>
</feature>
<feature type="transmembrane region" description="Helical" evidence="8">
    <location>
        <begin position="150"/>
        <end position="171"/>
    </location>
</feature>